<reference evidence="2" key="1">
    <citation type="journal article" date="2012" name="Mol. Plant Microbe Interact.">
        <title>A highly conserved effector in Fusarium oxysporum is required for full virulence on Arabidopsis.</title>
        <authorList>
            <person name="Thatcher L.F."/>
            <person name="Gardiner D.M."/>
            <person name="Kazan K."/>
            <person name="Manners J."/>
        </authorList>
    </citation>
    <scope>NUCLEOTIDE SEQUENCE [LARGE SCALE GENOMIC DNA]</scope>
    <source>
        <strain evidence="2">Fo5176</strain>
    </source>
</reference>
<dbReference type="AlphaFoldDB" id="A0A0D2XLC7"/>
<evidence type="ECO:0000313" key="1">
    <source>
        <dbReference type="EnsemblFungi" id="FOXG_04751P0"/>
    </source>
</evidence>
<name>A0A0D2XLC7_FUSOF</name>
<protein>
    <submittedName>
        <fullName evidence="1">Uncharacterized protein</fullName>
    </submittedName>
</protein>
<proteinExistence type="predicted"/>
<reference evidence="1" key="2">
    <citation type="submission" date="2025-08" db="UniProtKB">
        <authorList>
            <consortium name="EnsemblFungi"/>
        </authorList>
    </citation>
    <scope>IDENTIFICATION</scope>
    <source>
        <strain evidence="1">4287 / CBS 123668 / FGSC 9935 / NRRL 34936</strain>
    </source>
</reference>
<accession>A0A0D2XLC7</accession>
<sequence length="101" mass="10628">MSMLPLVWDCVQSCMKGVILADESNALLWSNLGVVGSVTSPLPRIWFGTTSSMEPTCSPLALADATPDGVCAKLPNVIVDSSSRTPKSEVFSMAQISGEPV</sequence>
<dbReference type="Proteomes" id="UP000002489">
    <property type="component" value="Unassembled WGS sequence"/>
</dbReference>
<dbReference type="EnsemblFungi" id="FOXG_04751T0">
    <property type="protein sequence ID" value="FOXG_04751P0"/>
    <property type="gene ID" value="FOXG_04751"/>
</dbReference>
<evidence type="ECO:0000313" key="2">
    <source>
        <dbReference type="Proteomes" id="UP000002489"/>
    </source>
</evidence>
<organism evidence="1 2">
    <name type="scientific">Fusarium oxysporum (strain Fo5176)</name>
    <name type="common">Fusarium vascular wilt</name>
    <dbReference type="NCBI Taxonomy" id="660025"/>
    <lineage>
        <taxon>Eukaryota</taxon>
        <taxon>Fungi</taxon>
        <taxon>Dikarya</taxon>
        <taxon>Ascomycota</taxon>
        <taxon>Pezizomycotina</taxon>
        <taxon>Sordariomycetes</taxon>
        <taxon>Hypocreomycetidae</taxon>
        <taxon>Hypocreales</taxon>
        <taxon>Nectriaceae</taxon>
        <taxon>Fusarium</taxon>
        <taxon>Fusarium oxysporum species complex</taxon>
    </lineage>
</organism>